<accession>A0ABY5W7A6</accession>
<reference evidence="4" key="1">
    <citation type="submission" date="2021-04" db="EMBL/GenBank/DDBJ databases">
        <authorList>
            <person name="Hartkoorn R.C."/>
            <person name="Beaudoing E."/>
            <person name="Hot D."/>
        </authorList>
    </citation>
    <scope>NUCLEOTIDE SEQUENCE</scope>
    <source>
        <strain evidence="4">NRRL B-16292</strain>
    </source>
</reference>
<dbReference type="EMBL" id="CP073720">
    <property type="protein sequence ID" value="UWP85245.1"/>
    <property type="molecule type" value="Genomic_DNA"/>
</dbReference>
<feature type="domain" description="Xaa-Pro dipeptidyl-peptidase C-terminal" evidence="3">
    <location>
        <begin position="279"/>
        <end position="493"/>
    </location>
</feature>
<dbReference type="SUPFAM" id="SSF49785">
    <property type="entry name" value="Galactose-binding domain-like"/>
    <property type="match status" value="1"/>
</dbReference>
<dbReference type="SUPFAM" id="SSF53474">
    <property type="entry name" value="alpha/beta-Hydrolases"/>
    <property type="match status" value="1"/>
</dbReference>
<dbReference type="InterPro" id="IPR013736">
    <property type="entry name" value="Xaa-Pro_dipept_C"/>
</dbReference>
<reference evidence="4" key="2">
    <citation type="submission" date="2022-09" db="EMBL/GenBank/DDBJ databases">
        <title>Biosynthetic gene clusters of Dactylosporangioum fulvum.</title>
        <authorList>
            <person name="Caradec T."/>
        </authorList>
    </citation>
    <scope>NUCLEOTIDE SEQUENCE</scope>
    <source>
        <strain evidence="4">NRRL B-16292</strain>
    </source>
</reference>
<comment type="similarity">
    <text evidence="1">Belongs to the AB hydrolase superfamily.</text>
</comment>
<dbReference type="InterPro" id="IPR000383">
    <property type="entry name" value="Xaa-Pro-like_dom"/>
</dbReference>
<evidence type="ECO:0000256" key="2">
    <source>
        <dbReference type="ARBA" id="ARBA00022801"/>
    </source>
</evidence>
<organism evidence="4 5">
    <name type="scientific">Dactylosporangium fulvum</name>
    <dbReference type="NCBI Taxonomy" id="53359"/>
    <lineage>
        <taxon>Bacteria</taxon>
        <taxon>Bacillati</taxon>
        <taxon>Actinomycetota</taxon>
        <taxon>Actinomycetes</taxon>
        <taxon>Micromonosporales</taxon>
        <taxon>Micromonosporaceae</taxon>
        <taxon>Dactylosporangium</taxon>
    </lineage>
</organism>
<sequence>MMSPQQYEVVVRHDVRVPTATPGVTLSADLFLPRAGGPTPVVVCLLPYRKDALGGVGVRAAMHEFAAAGIACVLADPLGLGSSDGVARPPFDPAEADDGADLVRWAAGQPWSTGAVGMWGYSYGALLALRTASRRPPGLRAVVSVLGMLDPERDFVHPGGAPGCFTALASWGLTTLHNLVLPPLGDFHAADEQRRWRRRVATAEPYLTDLYRHPAGDPRWRDRVVDATAITVPVLCVAGWRDMFCDGSLRTFERLGGARKLLVGPWSHTIPDEAVPVAVRWWRRWLAGEANGVDTEPPVTLHVPGTDLPGAGWRDFDTWPPEGVPQEVMPVAAGAGAAAAPDATVGVLSGTWGIPAGDAGRVLDQHDDDTRAVTVTGEPVREPLLLLGRPVVTLDLTWSAVRRVVVKLTDVDPAGRSVLITGGILADVPADRSALRVTLDPACHELPPGHALRVVVSESTFPRLWPARDGGTLRVGRVGLTVPVAPAGAGKPVSVPAPARPGAGTPWLAHRPLWEITREPARDRVTVMLGDETSAVLPSGGVRVDAANRVSAGTDREASAVTRVEGTADTTAVLSTGERVRTTVRLRLTPEAGSADARVTVDGAEVLRHRWDF</sequence>
<dbReference type="PANTHER" id="PTHR22946">
    <property type="entry name" value="DIENELACTONE HYDROLASE DOMAIN-CONTAINING PROTEIN-RELATED"/>
    <property type="match status" value="1"/>
</dbReference>
<gene>
    <name evidence="4" type="ORF">Dfulv_13835</name>
</gene>
<dbReference type="InterPro" id="IPR029058">
    <property type="entry name" value="AB_hydrolase_fold"/>
</dbReference>
<dbReference type="Pfam" id="PF02129">
    <property type="entry name" value="Peptidase_S15"/>
    <property type="match status" value="1"/>
</dbReference>
<dbReference type="RefSeq" id="WP_259863331.1">
    <property type="nucleotide sequence ID" value="NZ_CP073720.1"/>
</dbReference>
<dbReference type="NCBIfam" id="TIGR00976">
    <property type="entry name" value="CocE_NonD"/>
    <property type="match status" value="1"/>
</dbReference>
<keyword evidence="5" id="KW-1185">Reference proteome</keyword>
<dbReference type="InterPro" id="IPR008979">
    <property type="entry name" value="Galactose-bd-like_sf"/>
</dbReference>
<dbReference type="Gene3D" id="2.60.120.260">
    <property type="entry name" value="Galactose-binding domain-like"/>
    <property type="match status" value="1"/>
</dbReference>
<dbReference type="GO" id="GO:0016787">
    <property type="term" value="F:hydrolase activity"/>
    <property type="evidence" value="ECO:0007669"/>
    <property type="project" value="UniProtKB-KW"/>
</dbReference>
<keyword evidence="2 4" id="KW-0378">Hydrolase</keyword>
<dbReference type="Pfam" id="PF08530">
    <property type="entry name" value="PepX_C"/>
    <property type="match status" value="1"/>
</dbReference>
<dbReference type="PANTHER" id="PTHR22946:SF9">
    <property type="entry name" value="POLYKETIDE TRANSFERASE AF380"/>
    <property type="match status" value="1"/>
</dbReference>
<dbReference type="Gene3D" id="3.40.50.1820">
    <property type="entry name" value="alpha/beta hydrolase"/>
    <property type="match status" value="1"/>
</dbReference>
<protein>
    <submittedName>
        <fullName evidence="4">CocE/NonD family hydrolase</fullName>
    </submittedName>
</protein>
<dbReference type="Proteomes" id="UP001059617">
    <property type="component" value="Chromosome"/>
</dbReference>
<dbReference type="InterPro" id="IPR050261">
    <property type="entry name" value="FrsA_esterase"/>
</dbReference>
<dbReference type="InterPro" id="IPR005674">
    <property type="entry name" value="CocE/Ser_esterase"/>
</dbReference>
<evidence type="ECO:0000259" key="3">
    <source>
        <dbReference type="SMART" id="SM00939"/>
    </source>
</evidence>
<evidence type="ECO:0000313" key="4">
    <source>
        <dbReference type="EMBL" id="UWP85245.1"/>
    </source>
</evidence>
<proteinExistence type="inferred from homology"/>
<evidence type="ECO:0000256" key="1">
    <source>
        <dbReference type="ARBA" id="ARBA00008645"/>
    </source>
</evidence>
<dbReference type="SMART" id="SM00939">
    <property type="entry name" value="PepX_C"/>
    <property type="match status" value="1"/>
</dbReference>
<name>A0ABY5W7A6_9ACTN</name>
<evidence type="ECO:0000313" key="5">
    <source>
        <dbReference type="Proteomes" id="UP001059617"/>
    </source>
</evidence>